<name>A0A6P7U1X2_9MOLL</name>
<feature type="region of interest" description="Disordered" evidence="1">
    <location>
        <begin position="1"/>
        <end position="58"/>
    </location>
</feature>
<dbReference type="KEGG" id="osn:115230181"/>
<protein>
    <submittedName>
        <fullName evidence="3">Suppressor protein SRP40-like</fullName>
    </submittedName>
</protein>
<keyword evidence="2" id="KW-1185">Reference proteome</keyword>
<reference evidence="3" key="1">
    <citation type="submission" date="2025-08" db="UniProtKB">
        <authorList>
            <consortium name="RefSeq"/>
        </authorList>
    </citation>
    <scope>IDENTIFICATION</scope>
</reference>
<feature type="compositionally biased region" description="Basic and acidic residues" evidence="1">
    <location>
        <begin position="255"/>
        <end position="264"/>
    </location>
</feature>
<feature type="region of interest" description="Disordered" evidence="1">
    <location>
        <begin position="252"/>
        <end position="285"/>
    </location>
</feature>
<feature type="compositionally biased region" description="Low complexity" evidence="1">
    <location>
        <begin position="106"/>
        <end position="115"/>
    </location>
</feature>
<dbReference type="AlphaFoldDB" id="A0A6P7U1X2"/>
<evidence type="ECO:0000313" key="3">
    <source>
        <dbReference type="RefSeq" id="XP_029656250.1"/>
    </source>
</evidence>
<dbReference type="RefSeq" id="XP_029656250.1">
    <property type="nucleotide sequence ID" value="XM_029800390.1"/>
</dbReference>
<feature type="region of interest" description="Disordered" evidence="1">
    <location>
        <begin position="101"/>
        <end position="136"/>
    </location>
</feature>
<dbReference type="Proteomes" id="UP000515154">
    <property type="component" value="Unplaced"/>
</dbReference>
<evidence type="ECO:0000313" key="2">
    <source>
        <dbReference type="Proteomes" id="UP000515154"/>
    </source>
</evidence>
<accession>A0A6P7U1X2</accession>
<organism evidence="2 3">
    <name type="scientific">Octopus sinensis</name>
    <name type="common">East Asian common octopus</name>
    <dbReference type="NCBI Taxonomy" id="2607531"/>
    <lineage>
        <taxon>Eukaryota</taxon>
        <taxon>Metazoa</taxon>
        <taxon>Spiralia</taxon>
        <taxon>Lophotrochozoa</taxon>
        <taxon>Mollusca</taxon>
        <taxon>Cephalopoda</taxon>
        <taxon>Coleoidea</taxon>
        <taxon>Octopodiformes</taxon>
        <taxon>Octopoda</taxon>
        <taxon>Incirrata</taxon>
        <taxon>Octopodidae</taxon>
        <taxon>Octopus</taxon>
    </lineage>
</organism>
<gene>
    <name evidence="3" type="primary">LOC115230181</name>
</gene>
<feature type="compositionally biased region" description="Low complexity" evidence="1">
    <location>
        <begin position="274"/>
        <end position="285"/>
    </location>
</feature>
<feature type="compositionally biased region" description="Polar residues" evidence="1">
    <location>
        <begin position="32"/>
        <end position="58"/>
    </location>
</feature>
<evidence type="ECO:0000256" key="1">
    <source>
        <dbReference type="SAM" id="MobiDB-lite"/>
    </source>
</evidence>
<sequence length="343" mass="38661">MSRADSENTSFPPDASSIGSKNVYKNKAFHTYSETGSVSRSSFKDVTNCDRGNTSKVDSMRNVVSLSDELRANRQELILHDFNRQLRKVKDSLERLATRLSEKDNFSSSSSTSESSESDSDNEFSNNKIQKNGLNSKRKSVDCSNILNSSSSDSDEDRNVKYRKQKCTRKSIKVITPSGSECSILHSDHSILTSSGKKTKARTKKRKTTVVKASSSTDFSVSDLNFITRSEDVIQDKKKMYRISRYKNNQYMSSESEHISEAKLRNRRRKSSAKKSSSGTSSDVSIKSVSIPMKDLTKRLLDKFIDLRNKNCPPRNSKDASDSSFSSDSLHETVFIRKTCEYK</sequence>
<proteinExistence type="predicted"/>